<dbReference type="InParanoid" id="Q7RSB0"/>
<organism evidence="4 5">
    <name type="scientific">Plasmodium yoelii yoelii</name>
    <dbReference type="NCBI Taxonomy" id="73239"/>
    <lineage>
        <taxon>Eukaryota</taxon>
        <taxon>Sar</taxon>
        <taxon>Alveolata</taxon>
        <taxon>Apicomplexa</taxon>
        <taxon>Aconoidasida</taxon>
        <taxon>Haemosporida</taxon>
        <taxon>Plasmodiidae</taxon>
        <taxon>Plasmodium</taxon>
        <taxon>Plasmodium (Vinckeia)</taxon>
    </lineage>
</organism>
<dbReference type="EMBL" id="AABL01000126">
    <property type="protein sequence ID" value="EAA16046.1"/>
    <property type="molecule type" value="Genomic_DNA"/>
</dbReference>
<proteinExistence type="predicted"/>
<feature type="chain" id="PRO_5004294190" evidence="2">
    <location>
        <begin position="24"/>
        <end position="730"/>
    </location>
</feature>
<dbReference type="GO" id="GO:0005739">
    <property type="term" value="C:mitochondrion"/>
    <property type="evidence" value="ECO:0007669"/>
    <property type="project" value="TreeGrafter"/>
</dbReference>
<keyword evidence="2" id="KW-0732">Signal</keyword>
<accession>Q7RSB0</accession>
<dbReference type="Pfam" id="PF00814">
    <property type="entry name" value="TsaD"/>
    <property type="match status" value="1"/>
</dbReference>
<dbReference type="PANTHER" id="PTHR11735:SF6">
    <property type="entry name" value="TRNA N6-ADENOSINE THREONYLCARBAMOYLTRANSFERASE, MITOCHONDRIAL"/>
    <property type="match status" value="1"/>
</dbReference>
<gene>
    <name evidence="4" type="ORF">PY00451</name>
</gene>
<keyword evidence="5" id="KW-1185">Reference proteome</keyword>
<reference evidence="4 5" key="1">
    <citation type="journal article" date="2002" name="Nature">
        <title>Genome sequence and comparative analysis of the model rodent malaria parasite Plasmodium yoelii yoelii.</title>
        <authorList>
            <person name="Carlton J.M."/>
            <person name="Angiuoli S.V."/>
            <person name="Suh B.B."/>
            <person name="Kooij T.W."/>
            <person name="Pertea M."/>
            <person name="Silva J.C."/>
            <person name="Ermolaeva M.D."/>
            <person name="Allen J.E."/>
            <person name="Selengut J.D."/>
            <person name="Koo H.L."/>
            <person name="Peterson J.D."/>
            <person name="Pop M."/>
            <person name="Kosack D.S."/>
            <person name="Shumway M.F."/>
            <person name="Bidwell S.L."/>
            <person name="Shallom S.J."/>
            <person name="van Aken S.E."/>
            <person name="Riedmuller S.B."/>
            <person name="Feldblyum T.V."/>
            <person name="Cho J.K."/>
            <person name="Quackenbush J."/>
            <person name="Sedegah M."/>
            <person name="Shoaibi A."/>
            <person name="Cummings L.M."/>
            <person name="Florens L."/>
            <person name="Yates J.R."/>
            <person name="Raine J.D."/>
            <person name="Sinden R.E."/>
            <person name="Harris M.A."/>
            <person name="Cunningham D.A."/>
            <person name="Preiser P.R."/>
            <person name="Bergman L.W."/>
            <person name="Vaidya A.B."/>
            <person name="van Lin L.H."/>
            <person name="Janse C.J."/>
            <person name="Waters A.P."/>
            <person name="Smith H.O."/>
            <person name="White O.R."/>
            <person name="Salzberg S.L."/>
            <person name="Venter J.C."/>
            <person name="Fraser C.M."/>
            <person name="Hoffman S.L."/>
            <person name="Gardner M.J."/>
            <person name="Carucci D.J."/>
        </authorList>
    </citation>
    <scope>NUCLEOTIDE SEQUENCE [LARGE SCALE GENOMIC DNA]</scope>
    <source>
        <strain evidence="4 5">17XNL</strain>
    </source>
</reference>
<evidence type="ECO:0000259" key="3">
    <source>
        <dbReference type="Pfam" id="PF00814"/>
    </source>
</evidence>
<feature type="signal peptide" evidence="2">
    <location>
        <begin position="1"/>
        <end position="23"/>
    </location>
</feature>
<sequence length="730" mass="85259">MKLRASTCIVFFLLFFIPCLFNSYKIDSIKIKNLYFSDTLKGTVNKINKQFKNNYDDYDVCKYNKIPKILIDRDKIKKNNKESGYIVGIENTCDDTCVCIIDLQLRIIKNFIISHFKVVHKYGGVYPFFISSINSVFLKHYVNKILEGIDASKIKCFGFSVCPGISQNMDTARNYIGDFKKRHKHIKASSINHVYAHVLSPLFFSFYNDKNTFTNNYEYKNESTQKDDHTDHINMNLFDTIKKDKIQMDKINSLLKVLNNNDVTKTKLKMITADDFLNYGSYVLKKKKIDDNNIQLDETKNNINQIKENTNMEKIPLNYIQNGYICVLVSGGSTQVYRVQKDKQNDINVCKISQTVDISVGDIIDKVARLLNLPVGLGGGPFLERESEKYIKTLNDQKINEDISFDLFEPFPVPFAPNNKINFSFSGIFNHLSKIIKELKKEKNFENEKSKYAYYCQKYIFKHLLNQLNKIMYCSELHFNIKNLFIVGGVGCNKFLFESLKKLALNRNKIENQLKEYIKLKKRLKKKIKKIENNNFLTKKNPPTNNMINEIELSSSFAWNFYLKNLLKKKTSNDILLALKAFDFNSFTKLKEKGSFLLQDQFLTSSITRMIFVFSFYFLNNPPIYVTACKCLLFILHNINYRNLYCIPFLSKFTEPWNVYRTPINLSRDNAAMICFNTLLNMHNKINIHEDISEIKIKSTIKTQLQNNFLLLSDIIVFDVFLDYFDHNVA</sequence>
<feature type="coiled-coil region" evidence="1">
    <location>
        <begin position="500"/>
        <end position="541"/>
    </location>
</feature>
<evidence type="ECO:0000313" key="5">
    <source>
        <dbReference type="Proteomes" id="UP000008553"/>
    </source>
</evidence>
<comment type="caution">
    <text evidence="4">The sequence shown here is derived from an EMBL/GenBank/DDBJ whole genome shotgun (WGS) entry which is preliminary data.</text>
</comment>
<dbReference type="InterPro" id="IPR043129">
    <property type="entry name" value="ATPase_NBD"/>
</dbReference>
<dbReference type="PaxDb" id="73239-Q7RSB0"/>
<dbReference type="InterPro" id="IPR000905">
    <property type="entry name" value="Gcp-like_dom"/>
</dbReference>
<dbReference type="SUPFAM" id="SSF53067">
    <property type="entry name" value="Actin-like ATPase domain"/>
    <property type="match status" value="1"/>
</dbReference>
<evidence type="ECO:0000256" key="1">
    <source>
        <dbReference type="SAM" id="Coils"/>
    </source>
</evidence>
<name>Q7RSB0_PLAYO</name>
<dbReference type="AlphaFoldDB" id="Q7RSB0"/>
<feature type="domain" description="Gcp-like" evidence="3">
    <location>
        <begin position="321"/>
        <end position="508"/>
    </location>
</feature>
<dbReference type="Proteomes" id="UP000008553">
    <property type="component" value="Unassembled WGS sequence"/>
</dbReference>
<dbReference type="PANTHER" id="PTHR11735">
    <property type="entry name" value="TRNA N6-ADENOSINE THREONYLCARBAMOYLTRANSFERASE"/>
    <property type="match status" value="1"/>
</dbReference>
<dbReference type="Gene3D" id="3.30.420.40">
    <property type="match status" value="2"/>
</dbReference>
<keyword evidence="1" id="KW-0175">Coiled coil</keyword>
<dbReference type="STRING" id="73239.Q7RSB0"/>
<evidence type="ECO:0000256" key="2">
    <source>
        <dbReference type="SAM" id="SignalP"/>
    </source>
</evidence>
<evidence type="ECO:0000313" key="4">
    <source>
        <dbReference type="EMBL" id="EAA16046.1"/>
    </source>
</evidence>
<protein>
    <submittedName>
        <fullName evidence="4">Glycoprotease family, putative</fullName>
    </submittedName>
</protein>